<organism evidence="2 3">
    <name type="scientific">Flavobacterium indicum (strain DSM 17447 / CIP 109464 / GPTSA100-9)</name>
    <dbReference type="NCBI Taxonomy" id="1094466"/>
    <lineage>
        <taxon>Bacteria</taxon>
        <taxon>Pseudomonadati</taxon>
        <taxon>Bacteroidota</taxon>
        <taxon>Flavobacteriia</taxon>
        <taxon>Flavobacteriales</taxon>
        <taxon>Flavobacteriaceae</taxon>
        <taxon>Flavobacterium</taxon>
    </lineage>
</organism>
<name>H8XTL6_FLAIG</name>
<proteinExistence type="predicted"/>
<keyword evidence="1" id="KW-0472">Membrane</keyword>
<dbReference type="Proteomes" id="UP000007599">
    <property type="component" value="Chromosome I"/>
</dbReference>
<evidence type="ECO:0000313" key="3">
    <source>
        <dbReference type="Proteomes" id="UP000007599"/>
    </source>
</evidence>
<keyword evidence="3" id="KW-1185">Reference proteome</keyword>
<keyword evidence="1" id="KW-1133">Transmembrane helix</keyword>
<keyword evidence="1" id="KW-0812">Transmembrane</keyword>
<evidence type="ECO:0000256" key="1">
    <source>
        <dbReference type="SAM" id="Phobius"/>
    </source>
</evidence>
<feature type="transmembrane region" description="Helical" evidence="1">
    <location>
        <begin position="7"/>
        <end position="31"/>
    </location>
</feature>
<sequence length="83" mass="9676">MKTKLTLYIVLLISTIVGLFYLLSVSFLMYFGKTQKIDVDSEIDDQLTINYLLIFALLIILISCIYKIWKLKNNHNVCLSERV</sequence>
<reference evidence="2 3" key="1">
    <citation type="journal article" date="2012" name="J. Bacteriol.">
        <title>Complete Genome Sequence of Flavobacterium indicum GPSTA100-9T, Isolated from Warm Spring Water.</title>
        <authorList>
            <person name="Barbier P."/>
            <person name="Houel A."/>
            <person name="Loux V."/>
            <person name="Poulain J."/>
            <person name="Bernardet J.F."/>
            <person name="Touchon M."/>
            <person name="Duchaud E."/>
        </authorList>
    </citation>
    <scope>NUCLEOTIDE SEQUENCE [LARGE SCALE GENOMIC DNA]</scope>
    <source>
        <strain evidence="3">DSM 17447 / CIP 109464 / GPTSA100-9</strain>
    </source>
</reference>
<dbReference type="KEGG" id="fin:KQS_04165"/>
<accession>H8XTL6</accession>
<protein>
    <submittedName>
        <fullName evidence="2">Uncharacterized protein</fullName>
    </submittedName>
</protein>
<dbReference type="EMBL" id="HE774682">
    <property type="protein sequence ID" value="CCG52813.1"/>
    <property type="molecule type" value="Genomic_DNA"/>
</dbReference>
<gene>
    <name evidence="2" type="ordered locus">KQS_04165</name>
</gene>
<evidence type="ECO:0000313" key="2">
    <source>
        <dbReference type="EMBL" id="CCG52813.1"/>
    </source>
</evidence>
<feature type="transmembrane region" description="Helical" evidence="1">
    <location>
        <begin position="51"/>
        <end position="69"/>
    </location>
</feature>
<dbReference type="AlphaFoldDB" id="H8XTL6"/>
<reference evidence="3" key="2">
    <citation type="submission" date="2012-03" db="EMBL/GenBank/DDBJ databases">
        <title>Complete genome sequence of Flavobacterium indicum GPTSA100-9T, isolated from warm spring water.</title>
        <authorList>
            <person name="Barbier P."/>
            <person name="Houel A."/>
            <person name="Loux V."/>
            <person name="Poulain J."/>
            <person name="Bernardet J.-F."/>
            <person name="Touchon M."/>
            <person name="Duchaud E."/>
        </authorList>
    </citation>
    <scope>NUCLEOTIDE SEQUENCE [LARGE SCALE GENOMIC DNA]</scope>
    <source>
        <strain evidence="3">DSM 17447 / CIP 109464 / GPTSA100-9</strain>
    </source>
</reference>
<dbReference type="STRING" id="1094466.KQS_04165"/>
<dbReference type="HOGENOM" id="CLU_2537607_0_0_10"/>